<keyword evidence="1" id="KW-1133">Transmembrane helix</keyword>
<keyword evidence="1" id="KW-0472">Membrane</keyword>
<feature type="transmembrane region" description="Helical" evidence="1">
    <location>
        <begin position="297"/>
        <end position="315"/>
    </location>
</feature>
<dbReference type="PANTHER" id="PTHR31410">
    <property type="entry name" value="TRANSMEMBRANE PROTEIN 246"/>
    <property type="match status" value="1"/>
</dbReference>
<evidence type="ECO:0000313" key="2">
    <source>
        <dbReference type="EMBL" id="KAA8644041.1"/>
    </source>
</evidence>
<name>A0A5M9MB39_9EURO</name>
<proteinExistence type="predicted"/>
<dbReference type="EMBL" id="QUQM01000006">
    <property type="protein sequence ID" value="KAA8644041.1"/>
    <property type="molecule type" value="Genomic_DNA"/>
</dbReference>
<gene>
    <name evidence="2" type="ORF">ATNIH1004_008238</name>
</gene>
<dbReference type="Proteomes" id="UP000324241">
    <property type="component" value="Unassembled WGS sequence"/>
</dbReference>
<dbReference type="RefSeq" id="XP_033423402.1">
    <property type="nucleotide sequence ID" value="XM_033572850.1"/>
</dbReference>
<dbReference type="InterPro" id="IPR029675">
    <property type="entry name" value="PGAP4"/>
</dbReference>
<dbReference type="VEuPathDB" id="FungiDB:EYZ11_004461"/>
<dbReference type="AlphaFoldDB" id="A0A5M9MB39"/>
<dbReference type="CDD" id="cd22189">
    <property type="entry name" value="PGAP4-like_fungal"/>
    <property type="match status" value="1"/>
</dbReference>
<sequence>MWLSTGLLSNLGANLVTSHSHTRRVLLTFVLVYAFLILFARWHSFRDPTSVFFDSSSAYLPDYSTVRLAQANTFIDYANNGAENIQWKGSDHPQLCLGVATIARKGARYFKSAVGSILEGLSEADRAEMHLILFIAHTNASEHPAFSESWLQNVADKVLLYDENDVDIDHIRALESDDAKQYAREKALFDYAYLLKTCEAVNASYVAILEDDILALDGWYHRTQYAVEEADRMTNEKGASKWLYLRLFYTEQFLGWNSEEWPTYLLYSILTVSCVACALLAARRYQPKLRPVLPDDTLILLCFVCTPLLIGLYFASGRVTMRPIPPGVHEMSKFGCCSQGFVFPQSRVADLIELYEGKRAGYVDMLTEEFANENNEIRYAITPSVLQHIGRKSSKEADWKQPKPKQGITDLWNFAFETNDADLLYQERLGFREPE</sequence>
<evidence type="ECO:0000313" key="3">
    <source>
        <dbReference type="Proteomes" id="UP000324241"/>
    </source>
</evidence>
<evidence type="ECO:0000256" key="1">
    <source>
        <dbReference type="SAM" id="Phobius"/>
    </source>
</evidence>
<keyword evidence="1" id="KW-0812">Transmembrane</keyword>
<dbReference type="GeneID" id="54330940"/>
<dbReference type="GO" id="GO:0016757">
    <property type="term" value="F:glycosyltransferase activity"/>
    <property type="evidence" value="ECO:0007669"/>
    <property type="project" value="InterPro"/>
</dbReference>
<dbReference type="OrthoDB" id="2016523at2759"/>
<evidence type="ECO:0008006" key="4">
    <source>
        <dbReference type="Google" id="ProtNLM"/>
    </source>
</evidence>
<dbReference type="GO" id="GO:0006506">
    <property type="term" value="P:GPI anchor biosynthetic process"/>
    <property type="evidence" value="ECO:0007669"/>
    <property type="project" value="InterPro"/>
</dbReference>
<organism evidence="2 3">
    <name type="scientific">Aspergillus tanneri</name>
    <dbReference type="NCBI Taxonomy" id="1220188"/>
    <lineage>
        <taxon>Eukaryota</taxon>
        <taxon>Fungi</taxon>
        <taxon>Dikarya</taxon>
        <taxon>Ascomycota</taxon>
        <taxon>Pezizomycotina</taxon>
        <taxon>Eurotiomycetes</taxon>
        <taxon>Eurotiomycetidae</taxon>
        <taxon>Eurotiales</taxon>
        <taxon>Aspergillaceae</taxon>
        <taxon>Aspergillus</taxon>
        <taxon>Aspergillus subgen. Circumdati</taxon>
    </lineage>
</organism>
<feature type="transmembrane region" description="Helical" evidence="1">
    <location>
        <begin position="25"/>
        <end position="42"/>
    </location>
</feature>
<reference evidence="2 3" key="1">
    <citation type="submission" date="2019-08" db="EMBL/GenBank/DDBJ databases">
        <title>The genome sequence of a newly discovered highly antifungal drug resistant Aspergillus species, Aspergillus tanneri NIH 1004.</title>
        <authorList>
            <person name="Mounaud S."/>
            <person name="Singh I."/>
            <person name="Joardar V."/>
            <person name="Pakala S."/>
            <person name="Pakala S."/>
            <person name="Venepally P."/>
            <person name="Chung J.K."/>
            <person name="Losada L."/>
            <person name="Nierman W.C."/>
        </authorList>
    </citation>
    <scope>NUCLEOTIDE SEQUENCE [LARGE SCALE GENOMIC DNA]</scope>
    <source>
        <strain evidence="2 3">NIH1004</strain>
    </source>
</reference>
<comment type="caution">
    <text evidence="2">The sequence shown here is derived from an EMBL/GenBank/DDBJ whole genome shotgun (WGS) entry which is preliminary data.</text>
</comment>
<dbReference type="PANTHER" id="PTHR31410:SF1">
    <property type="entry name" value="POST-GPI ATTACHMENT TO PROTEINS FACTOR 4"/>
    <property type="match status" value="1"/>
</dbReference>
<protein>
    <recommendedName>
        <fullName evidence="4">Integral membrane protein</fullName>
    </recommendedName>
</protein>
<feature type="transmembrane region" description="Helical" evidence="1">
    <location>
        <begin position="264"/>
        <end position="285"/>
    </location>
</feature>
<accession>A0A5M9MB39</accession>
<dbReference type="GO" id="GO:0000139">
    <property type="term" value="C:Golgi membrane"/>
    <property type="evidence" value="ECO:0007669"/>
    <property type="project" value="InterPro"/>
</dbReference>